<dbReference type="AlphaFoldDB" id="A0AAD9KLA9"/>
<proteinExistence type="predicted"/>
<reference evidence="2" key="1">
    <citation type="journal article" date="2023" name="Mol. Biol. Evol.">
        <title>Third-Generation Sequencing Reveals the Adaptive Role of the Epigenome in Three Deep-Sea Polychaetes.</title>
        <authorList>
            <person name="Perez M."/>
            <person name="Aroh O."/>
            <person name="Sun Y."/>
            <person name="Lan Y."/>
            <person name="Juniper S.K."/>
            <person name="Young C.R."/>
            <person name="Angers B."/>
            <person name="Qian P.Y."/>
        </authorList>
    </citation>
    <scope>NUCLEOTIDE SEQUENCE</scope>
    <source>
        <strain evidence="2">R07B-5</strain>
    </source>
</reference>
<keyword evidence="3" id="KW-1185">Reference proteome</keyword>
<evidence type="ECO:0000256" key="1">
    <source>
        <dbReference type="SAM" id="SignalP"/>
    </source>
</evidence>
<organism evidence="2 3">
    <name type="scientific">Ridgeia piscesae</name>
    <name type="common">Tubeworm</name>
    <dbReference type="NCBI Taxonomy" id="27915"/>
    <lineage>
        <taxon>Eukaryota</taxon>
        <taxon>Metazoa</taxon>
        <taxon>Spiralia</taxon>
        <taxon>Lophotrochozoa</taxon>
        <taxon>Annelida</taxon>
        <taxon>Polychaeta</taxon>
        <taxon>Sedentaria</taxon>
        <taxon>Canalipalpata</taxon>
        <taxon>Sabellida</taxon>
        <taxon>Siboglinidae</taxon>
        <taxon>Ridgeia</taxon>
    </lineage>
</organism>
<dbReference type="EMBL" id="JAODUO010000887">
    <property type="protein sequence ID" value="KAK2173282.1"/>
    <property type="molecule type" value="Genomic_DNA"/>
</dbReference>
<protein>
    <submittedName>
        <fullName evidence="2">Uncharacterized protein</fullName>
    </submittedName>
</protein>
<comment type="caution">
    <text evidence="2">The sequence shown here is derived from an EMBL/GenBank/DDBJ whole genome shotgun (WGS) entry which is preliminary data.</text>
</comment>
<feature type="signal peptide" evidence="1">
    <location>
        <begin position="1"/>
        <end position="22"/>
    </location>
</feature>
<name>A0AAD9KLA9_RIDPI</name>
<feature type="chain" id="PRO_5042285477" evidence="1">
    <location>
        <begin position="23"/>
        <end position="121"/>
    </location>
</feature>
<sequence>MRSTILLLFAFLALVAVYSAVAEEANEESVKVDRLKRHARPSCGRRYQPYHCSRCLCCCDISCNCKVTNKGVECHCPRGTCTCYTRHRWHWHTHWCSAGNVNSHFKCCNNGCVKCSSGCKI</sequence>
<evidence type="ECO:0000313" key="2">
    <source>
        <dbReference type="EMBL" id="KAK2173282.1"/>
    </source>
</evidence>
<evidence type="ECO:0000313" key="3">
    <source>
        <dbReference type="Proteomes" id="UP001209878"/>
    </source>
</evidence>
<dbReference type="Proteomes" id="UP001209878">
    <property type="component" value="Unassembled WGS sequence"/>
</dbReference>
<accession>A0AAD9KLA9</accession>
<gene>
    <name evidence="2" type="ORF">NP493_887g01013</name>
</gene>
<keyword evidence="1" id="KW-0732">Signal</keyword>